<dbReference type="Proteomes" id="UP000016936">
    <property type="component" value="Unassembled WGS sequence"/>
</dbReference>
<dbReference type="AlphaFoldDB" id="M2UEY1"/>
<feature type="compositionally biased region" description="Polar residues" evidence="1">
    <location>
        <begin position="17"/>
        <end position="35"/>
    </location>
</feature>
<dbReference type="EMBL" id="KB445584">
    <property type="protein sequence ID" value="EMD86563.1"/>
    <property type="molecule type" value="Genomic_DNA"/>
</dbReference>
<evidence type="ECO:0000313" key="3">
    <source>
        <dbReference type="Proteomes" id="UP000016936"/>
    </source>
</evidence>
<evidence type="ECO:0000313" key="2">
    <source>
        <dbReference type="EMBL" id="EMD86563.1"/>
    </source>
</evidence>
<dbReference type="HOGENOM" id="CLU_877177_0_0_1"/>
<proteinExistence type="predicted"/>
<organism evidence="2 3">
    <name type="scientific">Cochliobolus heterostrophus (strain C5 / ATCC 48332 / race O)</name>
    <name type="common">Southern corn leaf blight fungus</name>
    <name type="synonym">Bipolaris maydis</name>
    <dbReference type="NCBI Taxonomy" id="701091"/>
    <lineage>
        <taxon>Eukaryota</taxon>
        <taxon>Fungi</taxon>
        <taxon>Dikarya</taxon>
        <taxon>Ascomycota</taxon>
        <taxon>Pezizomycotina</taxon>
        <taxon>Dothideomycetes</taxon>
        <taxon>Pleosporomycetidae</taxon>
        <taxon>Pleosporales</taxon>
        <taxon>Pleosporineae</taxon>
        <taxon>Pleosporaceae</taxon>
        <taxon>Bipolaris</taxon>
    </lineage>
</organism>
<dbReference type="OrthoDB" id="10651945at2759"/>
<name>M2UEY1_COCH5</name>
<sequence length="317" mass="35980">MAKVNDSIMPDTPKRLATNSPDSTTHEQLATTAPPTKRVQYTKNWNDLPGELRNQVYAHLLPNVPEVHAALDQTRFPWIRYYCLNPTAAPCFVSAQMRREYMSELRAHLLQYLERHPFTVRTRPTGRLYPQGIPNSNQHRLCTPEDGRSPYHRDSICYASTMFGLLLMAALDALSVPKSETHFCGIGIERVDQIAKEVAARARYTTGICMEGRDGLSAHMVRRFMYDVLPMLSVVRSVVVQLRLYDIANTPLPWLYGIIRDLRYIAENRFLAVTVLGLVSEGEEDRWARAIGPLGGQIITWKFDSGCVRLAEGLGYR</sequence>
<reference evidence="2 3" key="1">
    <citation type="journal article" date="2012" name="PLoS Pathog.">
        <title>Diverse lifestyles and strategies of plant pathogenesis encoded in the genomes of eighteen Dothideomycetes fungi.</title>
        <authorList>
            <person name="Ohm R.A."/>
            <person name="Feau N."/>
            <person name="Henrissat B."/>
            <person name="Schoch C.L."/>
            <person name="Horwitz B.A."/>
            <person name="Barry K.W."/>
            <person name="Condon B.J."/>
            <person name="Copeland A.C."/>
            <person name="Dhillon B."/>
            <person name="Glaser F."/>
            <person name="Hesse C.N."/>
            <person name="Kosti I."/>
            <person name="LaButti K."/>
            <person name="Lindquist E.A."/>
            <person name="Lucas S."/>
            <person name="Salamov A.A."/>
            <person name="Bradshaw R.E."/>
            <person name="Ciuffetti L."/>
            <person name="Hamelin R.C."/>
            <person name="Kema G.H.J."/>
            <person name="Lawrence C."/>
            <person name="Scott J.A."/>
            <person name="Spatafora J.W."/>
            <person name="Turgeon B.G."/>
            <person name="de Wit P.J.G.M."/>
            <person name="Zhong S."/>
            <person name="Goodwin S.B."/>
            <person name="Grigoriev I.V."/>
        </authorList>
    </citation>
    <scope>NUCLEOTIDE SEQUENCE [LARGE SCALE GENOMIC DNA]</scope>
    <source>
        <strain evidence="3">C5 / ATCC 48332 / race O</strain>
    </source>
</reference>
<evidence type="ECO:0000256" key="1">
    <source>
        <dbReference type="SAM" id="MobiDB-lite"/>
    </source>
</evidence>
<keyword evidence="3" id="KW-1185">Reference proteome</keyword>
<reference evidence="3" key="2">
    <citation type="journal article" date="2013" name="PLoS Genet.">
        <title>Comparative genome structure, secondary metabolite, and effector coding capacity across Cochliobolus pathogens.</title>
        <authorList>
            <person name="Condon B.J."/>
            <person name="Leng Y."/>
            <person name="Wu D."/>
            <person name="Bushley K.E."/>
            <person name="Ohm R.A."/>
            <person name="Otillar R."/>
            <person name="Martin J."/>
            <person name="Schackwitz W."/>
            <person name="Grimwood J."/>
            <person name="MohdZainudin N."/>
            <person name="Xue C."/>
            <person name="Wang R."/>
            <person name="Manning V.A."/>
            <person name="Dhillon B."/>
            <person name="Tu Z.J."/>
            <person name="Steffenson B.J."/>
            <person name="Salamov A."/>
            <person name="Sun H."/>
            <person name="Lowry S."/>
            <person name="LaButti K."/>
            <person name="Han J."/>
            <person name="Copeland A."/>
            <person name="Lindquist E."/>
            <person name="Barry K."/>
            <person name="Schmutz J."/>
            <person name="Baker S.E."/>
            <person name="Ciuffetti L.M."/>
            <person name="Grigoriev I.V."/>
            <person name="Zhong S."/>
            <person name="Turgeon B.G."/>
        </authorList>
    </citation>
    <scope>NUCLEOTIDE SEQUENCE [LARGE SCALE GENOMIC DNA]</scope>
    <source>
        <strain evidence="3">C5 / ATCC 48332 / race O</strain>
    </source>
</reference>
<feature type="region of interest" description="Disordered" evidence="1">
    <location>
        <begin position="1"/>
        <end position="35"/>
    </location>
</feature>
<gene>
    <name evidence="2" type="ORF">COCHEDRAFT_1218155</name>
</gene>
<accession>M2UEY1</accession>
<protein>
    <submittedName>
        <fullName evidence="2">Uncharacterized protein</fullName>
    </submittedName>
</protein>